<dbReference type="EMBL" id="CP006932">
    <property type="protein sequence ID" value="AHK22572.1"/>
    <property type="molecule type" value="Genomic_DNA"/>
</dbReference>
<dbReference type="Pfam" id="PF12674">
    <property type="entry name" value="Zn_ribbon_2"/>
    <property type="match status" value="1"/>
</dbReference>
<proteinExistence type="predicted"/>
<dbReference type="STRING" id="1427984.X271_00467"/>
<evidence type="ECO:0000256" key="1">
    <source>
        <dbReference type="SAM" id="MobiDB-lite"/>
    </source>
</evidence>
<organism evidence="3 4">
    <name type="scientific">Candidatus Hepatoplasma crinochetorum Av</name>
    <dbReference type="NCBI Taxonomy" id="1427984"/>
    <lineage>
        <taxon>Bacteria</taxon>
        <taxon>Bacillati</taxon>
        <taxon>Mycoplasmatota</taxon>
        <taxon>Mollicutes</taxon>
        <taxon>Candidatus Hepatoplasmataceae</taxon>
        <taxon>Candidatus Hepatoplasma</taxon>
    </lineage>
</organism>
<dbReference type="Proteomes" id="UP000019450">
    <property type="component" value="Chromosome"/>
</dbReference>
<evidence type="ECO:0000313" key="3">
    <source>
        <dbReference type="EMBL" id="AHK22572.1"/>
    </source>
</evidence>
<feature type="region of interest" description="Disordered" evidence="1">
    <location>
        <begin position="1"/>
        <end position="30"/>
    </location>
</feature>
<dbReference type="eggNOG" id="COG3708">
    <property type="taxonomic scope" value="Bacteria"/>
</dbReference>
<dbReference type="HOGENOM" id="CLU_175260_1_0_14"/>
<name>W8GK08_9MOLU</name>
<sequence>MSNQKICQSCGMPLKRDKNGPAKEKDGSPSEKYCSYCYKNGEFTSPNFTVKDMQDKNAEEMKKKHFPKFMINMYNKKLPELERWSETASEPQQ</sequence>
<feature type="domain" description="Putative zinc ribbon" evidence="2">
    <location>
        <begin position="6"/>
        <end position="84"/>
    </location>
</feature>
<dbReference type="AlphaFoldDB" id="W8GK08"/>
<dbReference type="InterPro" id="IPR025868">
    <property type="entry name" value="Zn_ribbon_dom_put"/>
</dbReference>
<dbReference type="OrthoDB" id="9801008at2"/>
<reference evidence="3 4" key="1">
    <citation type="journal article" date="2014" name="Genome Biol. Evol.">
        <title>Phylogenomics of "Candidatus Hepatoplasma crinochetorum," a Lineage of Mollicutes Associated with Noninsect Arthropods.</title>
        <authorList>
            <person name="Leclercq S."/>
            <person name="Dittmer J."/>
            <person name="Bouchon D."/>
            <person name="Cordaux R."/>
        </authorList>
    </citation>
    <scope>NUCLEOTIDE SEQUENCE [LARGE SCALE GENOMIC DNA]</scope>
    <source>
        <strain evidence="3 4">Av</strain>
    </source>
</reference>
<dbReference type="KEGG" id="hcr:X271_00467"/>
<accession>W8GK08</accession>
<protein>
    <submittedName>
        <fullName evidence="3">Putative zinc ribbon domain protein</fullName>
    </submittedName>
</protein>
<gene>
    <name evidence="3" type="ORF">X271_00467</name>
</gene>
<keyword evidence="4" id="KW-1185">Reference proteome</keyword>
<dbReference type="RefSeq" id="WP_025208860.1">
    <property type="nucleotide sequence ID" value="NZ_CP006932.1"/>
</dbReference>
<feature type="compositionally biased region" description="Basic and acidic residues" evidence="1">
    <location>
        <begin position="14"/>
        <end position="29"/>
    </location>
</feature>
<evidence type="ECO:0000313" key="4">
    <source>
        <dbReference type="Proteomes" id="UP000019450"/>
    </source>
</evidence>
<evidence type="ECO:0000259" key="2">
    <source>
        <dbReference type="Pfam" id="PF12674"/>
    </source>
</evidence>